<dbReference type="AlphaFoldDB" id="A0A382YU31"/>
<feature type="non-terminal residue" evidence="1">
    <location>
        <position position="69"/>
    </location>
</feature>
<gene>
    <name evidence="1" type="ORF">METZ01_LOCUS439640</name>
</gene>
<dbReference type="Pfam" id="PF05768">
    <property type="entry name" value="Glrx-like"/>
    <property type="match status" value="1"/>
</dbReference>
<sequence length="69" mass="8331">MKEIKFITTEDCSLCDEGLLKVELLFRYYFDVKVINVNQYNKDYIFRVPVVIYKNKIIDEGELSYRKII</sequence>
<evidence type="ECO:0000313" key="1">
    <source>
        <dbReference type="EMBL" id="SVD86786.1"/>
    </source>
</evidence>
<protein>
    <recommendedName>
        <fullName evidence="2">Glutaredoxin family protein</fullName>
    </recommendedName>
</protein>
<name>A0A382YU31_9ZZZZ</name>
<evidence type="ECO:0008006" key="2">
    <source>
        <dbReference type="Google" id="ProtNLM"/>
    </source>
</evidence>
<organism evidence="1">
    <name type="scientific">marine metagenome</name>
    <dbReference type="NCBI Taxonomy" id="408172"/>
    <lineage>
        <taxon>unclassified sequences</taxon>
        <taxon>metagenomes</taxon>
        <taxon>ecological metagenomes</taxon>
    </lineage>
</organism>
<reference evidence="1" key="1">
    <citation type="submission" date="2018-05" db="EMBL/GenBank/DDBJ databases">
        <authorList>
            <person name="Lanie J.A."/>
            <person name="Ng W.-L."/>
            <person name="Kazmierczak K.M."/>
            <person name="Andrzejewski T.M."/>
            <person name="Davidsen T.M."/>
            <person name="Wayne K.J."/>
            <person name="Tettelin H."/>
            <person name="Glass J.I."/>
            <person name="Rusch D."/>
            <person name="Podicherti R."/>
            <person name="Tsui H.-C.T."/>
            <person name="Winkler M.E."/>
        </authorList>
    </citation>
    <scope>NUCLEOTIDE SEQUENCE</scope>
</reference>
<dbReference type="InterPro" id="IPR008554">
    <property type="entry name" value="Glutaredoxin-like"/>
</dbReference>
<dbReference type="Gene3D" id="3.40.30.10">
    <property type="entry name" value="Glutaredoxin"/>
    <property type="match status" value="1"/>
</dbReference>
<accession>A0A382YU31</accession>
<dbReference type="EMBL" id="UINC01178563">
    <property type="protein sequence ID" value="SVD86786.1"/>
    <property type="molecule type" value="Genomic_DNA"/>
</dbReference>
<proteinExistence type="predicted"/>